<evidence type="ECO:0000256" key="7">
    <source>
        <dbReference type="ARBA" id="ARBA00023170"/>
    </source>
</evidence>
<evidence type="ECO:0000313" key="13">
    <source>
        <dbReference type="EMBL" id="KAL3885801.1"/>
    </source>
</evidence>
<dbReference type="SUPFAM" id="SSF48508">
    <property type="entry name" value="Nuclear receptor ligand-binding domain"/>
    <property type="match status" value="1"/>
</dbReference>
<keyword evidence="4 9" id="KW-0805">Transcription regulation</keyword>
<keyword evidence="1 9" id="KW-0479">Metal-binding</keyword>
<dbReference type="GO" id="GO:0005634">
    <property type="term" value="C:nucleus"/>
    <property type="evidence" value="ECO:0007669"/>
    <property type="project" value="UniProtKB-SubCell"/>
</dbReference>
<dbReference type="PROSITE" id="PS51030">
    <property type="entry name" value="NUCLEAR_REC_DBD_2"/>
    <property type="match status" value="1"/>
</dbReference>
<proteinExistence type="inferred from homology"/>
<dbReference type="InterPro" id="IPR001723">
    <property type="entry name" value="Nuclear_hrmn_rcpt"/>
</dbReference>
<dbReference type="EMBL" id="JBJQND010000002">
    <property type="protein sequence ID" value="KAL3885801.1"/>
    <property type="molecule type" value="Genomic_DNA"/>
</dbReference>
<feature type="domain" description="NR LBD" evidence="12">
    <location>
        <begin position="228"/>
        <end position="548"/>
    </location>
</feature>
<dbReference type="InterPro" id="IPR050234">
    <property type="entry name" value="Nuclear_hormone_rcpt_NR1"/>
</dbReference>
<comment type="caution">
    <text evidence="13">The sequence shown here is derived from an EMBL/GenBank/DDBJ whole genome shotgun (WGS) entry which is preliminary data.</text>
</comment>
<evidence type="ECO:0000256" key="9">
    <source>
        <dbReference type="RuleBase" id="RU004334"/>
    </source>
</evidence>
<evidence type="ECO:0000256" key="8">
    <source>
        <dbReference type="ARBA" id="ARBA00023242"/>
    </source>
</evidence>
<dbReference type="GO" id="GO:0008270">
    <property type="term" value="F:zinc ion binding"/>
    <property type="evidence" value="ECO:0007669"/>
    <property type="project" value="UniProtKB-KW"/>
</dbReference>
<evidence type="ECO:0000256" key="6">
    <source>
        <dbReference type="ARBA" id="ARBA00023163"/>
    </source>
</evidence>
<dbReference type="InterPro" id="IPR001628">
    <property type="entry name" value="Znf_hrmn_rcpt"/>
</dbReference>
<dbReference type="SMART" id="SM00430">
    <property type="entry name" value="HOLI"/>
    <property type="match status" value="1"/>
</dbReference>
<reference evidence="13 14" key="1">
    <citation type="submission" date="2024-11" db="EMBL/GenBank/DDBJ databases">
        <title>Chromosome-level genome assembly of the freshwater bivalve Anodonta woodiana.</title>
        <authorList>
            <person name="Chen X."/>
        </authorList>
    </citation>
    <scope>NUCLEOTIDE SEQUENCE [LARGE SCALE GENOMIC DNA]</scope>
    <source>
        <strain evidence="13">MN2024</strain>
        <tissue evidence="13">Gills</tissue>
    </source>
</reference>
<dbReference type="Gene3D" id="1.10.565.10">
    <property type="entry name" value="Retinoid X Receptor"/>
    <property type="match status" value="2"/>
</dbReference>
<keyword evidence="5 9" id="KW-0238">DNA-binding</keyword>
<keyword evidence="3 9" id="KW-0862">Zinc</keyword>
<dbReference type="Proteomes" id="UP001634394">
    <property type="component" value="Unassembled WGS sequence"/>
</dbReference>
<evidence type="ECO:0000256" key="10">
    <source>
        <dbReference type="SAM" id="MobiDB-lite"/>
    </source>
</evidence>
<dbReference type="PRINTS" id="PR00398">
    <property type="entry name" value="STRDHORMONER"/>
</dbReference>
<feature type="domain" description="Nuclear receptor" evidence="11">
    <location>
        <begin position="40"/>
        <end position="113"/>
    </location>
</feature>
<dbReference type="Gene3D" id="3.30.50.10">
    <property type="entry name" value="Erythroid Transcription Factor GATA-1, subunit A"/>
    <property type="match status" value="1"/>
</dbReference>
<dbReference type="AlphaFoldDB" id="A0ABD3XHP7"/>
<gene>
    <name evidence="13" type="ORF">ACJMK2_025838</name>
</gene>
<keyword evidence="14" id="KW-1185">Reference proteome</keyword>
<dbReference type="PRINTS" id="PR00047">
    <property type="entry name" value="STROIDFINGER"/>
</dbReference>
<accession>A0ABD3XHP7</accession>
<evidence type="ECO:0000259" key="12">
    <source>
        <dbReference type="PROSITE" id="PS51843"/>
    </source>
</evidence>
<keyword evidence="7 9" id="KW-0675">Receptor</keyword>
<evidence type="ECO:0000313" key="14">
    <source>
        <dbReference type="Proteomes" id="UP001634394"/>
    </source>
</evidence>
<dbReference type="GO" id="GO:0003677">
    <property type="term" value="F:DNA binding"/>
    <property type="evidence" value="ECO:0007669"/>
    <property type="project" value="UniProtKB-KW"/>
</dbReference>
<comment type="similarity">
    <text evidence="9">Belongs to the nuclear hormone receptor family.</text>
</comment>
<evidence type="ECO:0000256" key="3">
    <source>
        <dbReference type="ARBA" id="ARBA00022833"/>
    </source>
</evidence>
<evidence type="ECO:0000256" key="2">
    <source>
        <dbReference type="ARBA" id="ARBA00022771"/>
    </source>
</evidence>
<keyword evidence="6 9" id="KW-0804">Transcription</keyword>
<feature type="region of interest" description="Disordered" evidence="10">
    <location>
        <begin position="332"/>
        <end position="355"/>
    </location>
</feature>
<dbReference type="PANTHER" id="PTHR24082">
    <property type="entry name" value="NUCLEAR HORMONE RECEPTOR"/>
    <property type="match status" value="1"/>
</dbReference>
<protein>
    <submittedName>
        <fullName evidence="13">Uncharacterized protein</fullName>
    </submittedName>
</protein>
<comment type="subcellular location">
    <subcellularLocation>
        <location evidence="9">Nucleus</location>
    </subcellularLocation>
</comment>
<dbReference type="SMART" id="SM00399">
    <property type="entry name" value="ZnF_C4"/>
    <property type="match status" value="1"/>
</dbReference>
<evidence type="ECO:0000256" key="5">
    <source>
        <dbReference type="ARBA" id="ARBA00023125"/>
    </source>
</evidence>
<dbReference type="Pfam" id="PF00105">
    <property type="entry name" value="zf-C4"/>
    <property type="match status" value="1"/>
</dbReference>
<name>A0ABD3XHP7_SINWO</name>
<dbReference type="InterPro" id="IPR000536">
    <property type="entry name" value="Nucl_hrmn_rcpt_lig-bd"/>
</dbReference>
<dbReference type="Pfam" id="PF00104">
    <property type="entry name" value="Hormone_recep"/>
    <property type="match status" value="1"/>
</dbReference>
<keyword evidence="2 9" id="KW-0863">Zinc-finger</keyword>
<dbReference type="InterPro" id="IPR035500">
    <property type="entry name" value="NHR-like_dom_sf"/>
</dbReference>
<organism evidence="13 14">
    <name type="scientific">Sinanodonta woodiana</name>
    <name type="common">Chinese pond mussel</name>
    <name type="synonym">Anodonta woodiana</name>
    <dbReference type="NCBI Taxonomy" id="1069815"/>
    <lineage>
        <taxon>Eukaryota</taxon>
        <taxon>Metazoa</taxon>
        <taxon>Spiralia</taxon>
        <taxon>Lophotrochozoa</taxon>
        <taxon>Mollusca</taxon>
        <taxon>Bivalvia</taxon>
        <taxon>Autobranchia</taxon>
        <taxon>Heteroconchia</taxon>
        <taxon>Palaeoheterodonta</taxon>
        <taxon>Unionida</taxon>
        <taxon>Unionoidea</taxon>
        <taxon>Unionidae</taxon>
        <taxon>Unioninae</taxon>
        <taxon>Sinanodonta</taxon>
    </lineage>
</organism>
<sequence>MYYFVRNRYSKGMSGVSQQEQQQSPDSAHPFMSSLGLKKDKTCLVCGDRALGYNFNAVSCESCKAFFRRNAHKTIRGRCEGRCEVTIESRSFCKRCRLAKCFTVGMQREMILNDEQKNVRKQKIIINKLRRQGQLPPEDTYAVSEADIQDVHHSHNLRETSKHLREQFPNLTDAELHVLSKIKMEKNNESSLKHVKSASDEKEKTEKCKTWLESEQEADRVIARMDLEDQQVVIELRKAHEQSSFLANTSTQLINVPQNPTEFFNVAEGFVRRIIKLAKYIESFRHMDKDDQISLLKGSVVEIMMLRSSVNYDPVTESWNLSTMKCLNISSVSSTSTPKSDSGSAMSPDSTQSTTLQNLSSLGISLPPGMDLATLREQFLSGQNVQSKLQTTNHMPLPSKQMAADFFSKMNQVKHGDGTSSISSDLLKLSNPETRSLFLTYSKFIKALMKAIYGDLTLLKFLIVLSLFSPDRQDINDRDYIEKIQLRYAVVMQKYVELRFPDKKMLFPKMIMKLTDLRNVNEVHTKMLLKMKLDEIEPLLVEIFDLPV</sequence>
<dbReference type="PROSITE" id="PS51843">
    <property type="entry name" value="NR_LBD"/>
    <property type="match status" value="1"/>
</dbReference>
<dbReference type="PROSITE" id="PS00031">
    <property type="entry name" value="NUCLEAR_REC_DBD_1"/>
    <property type="match status" value="1"/>
</dbReference>
<evidence type="ECO:0000259" key="11">
    <source>
        <dbReference type="PROSITE" id="PS51030"/>
    </source>
</evidence>
<keyword evidence="8 9" id="KW-0539">Nucleus</keyword>
<dbReference type="SUPFAM" id="SSF57716">
    <property type="entry name" value="Glucocorticoid receptor-like (DNA-binding domain)"/>
    <property type="match status" value="1"/>
</dbReference>
<dbReference type="InterPro" id="IPR013088">
    <property type="entry name" value="Znf_NHR/GATA"/>
</dbReference>
<dbReference type="PANTHER" id="PTHR24082:SF283">
    <property type="entry name" value="NUCLEAR HORMONE RECEPTOR HR96"/>
    <property type="match status" value="1"/>
</dbReference>
<evidence type="ECO:0000256" key="1">
    <source>
        <dbReference type="ARBA" id="ARBA00022723"/>
    </source>
</evidence>
<evidence type="ECO:0000256" key="4">
    <source>
        <dbReference type="ARBA" id="ARBA00023015"/>
    </source>
</evidence>